<keyword evidence="3" id="KW-1185">Reference proteome</keyword>
<reference evidence="2 3" key="1">
    <citation type="journal article" date="2019" name="Sci. Rep.">
        <title>Orb-weaving spider Araneus ventricosus genome elucidates the spidroin gene catalogue.</title>
        <authorList>
            <person name="Kono N."/>
            <person name="Nakamura H."/>
            <person name="Ohtoshi R."/>
            <person name="Moran D.A.P."/>
            <person name="Shinohara A."/>
            <person name="Yoshida Y."/>
            <person name="Fujiwara M."/>
            <person name="Mori M."/>
            <person name="Tomita M."/>
            <person name="Arakawa K."/>
        </authorList>
    </citation>
    <scope>NUCLEOTIDE SEQUENCE [LARGE SCALE GENOMIC DNA]</scope>
</reference>
<gene>
    <name evidence="2" type="ORF">AVEN_203576_1</name>
</gene>
<accession>A0A4Y2FME8</accession>
<evidence type="ECO:0000313" key="3">
    <source>
        <dbReference type="Proteomes" id="UP000499080"/>
    </source>
</evidence>
<dbReference type="Proteomes" id="UP000499080">
    <property type="component" value="Unassembled WGS sequence"/>
</dbReference>
<sequence length="118" mass="12594">MIPCRSNSTTGPFSPSLHSSFPEAPKQPMTGAATTKSGNAVCADLVPPDCRDTSGRFPAYHSCAEGTFQVEFALALWIEDISDAKSSPKGGKRKSTALFHKQVRHLITEDSNMGGNPL</sequence>
<protein>
    <submittedName>
        <fullName evidence="2">Uncharacterized protein</fullName>
    </submittedName>
</protein>
<proteinExistence type="predicted"/>
<name>A0A4Y2FME8_ARAVE</name>
<organism evidence="2 3">
    <name type="scientific">Araneus ventricosus</name>
    <name type="common">Orbweaver spider</name>
    <name type="synonym">Epeira ventricosa</name>
    <dbReference type="NCBI Taxonomy" id="182803"/>
    <lineage>
        <taxon>Eukaryota</taxon>
        <taxon>Metazoa</taxon>
        <taxon>Ecdysozoa</taxon>
        <taxon>Arthropoda</taxon>
        <taxon>Chelicerata</taxon>
        <taxon>Arachnida</taxon>
        <taxon>Araneae</taxon>
        <taxon>Araneomorphae</taxon>
        <taxon>Entelegynae</taxon>
        <taxon>Araneoidea</taxon>
        <taxon>Araneidae</taxon>
        <taxon>Araneus</taxon>
    </lineage>
</organism>
<evidence type="ECO:0000256" key="1">
    <source>
        <dbReference type="SAM" id="MobiDB-lite"/>
    </source>
</evidence>
<dbReference type="OrthoDB" id="6464593at2759"/>
<dbReference type="EMBL" id="BGPR01000992">
    <property type="protein sequence ID" value="GBM42343.1"/>
    <property type="molecule type" value="Genomic_DNA"/>
</dbReference>
<feature type="compositionally biased region" description="Polar residues" evidence="1">
    <location>
        <begin position="1"/>
        <end position="19"/>
    </location>
</feature>
<dbReference type="AlphaFoldDB" id="A0A4Y2FME8"/>
<evidence type="ECO:0000313" key="2">
    <source>
        <dbReference type="EMBL" id="GBM42343.1"/>
    </source>
</evidence>
<feature type="region of interest" description="Disordered" evidence="1">
    <location>
        <begin position="1"/>
        <end position="35"/>
    </location>
</feature>
<comment type="caution">
    <text evidence="2">The sequence shown here is derived from an EMBL/GenBank/DDBJ whole genome shotgun (WGS) entry which is preliminary data.</text>
</comment>